<proteinExistence type="predicted"/>
<organism evidence="1 2">
    <name type="scientific">Melastoma candidum</name>
    <dbReference type="NCBI Taxonomy" id="119954"/>
    <lineage>
        <taxon>Eukaryota</taxon>
        <taxon>Viridiplantae</taxon>
        <taxon>Streptophyta</taxon>
        <taxon>Embryophyta</taxon>
        <taxon>Tracheophyta</taxon>
        <taxon>Spermatophyta</taxon>
        <taxon>Magnoliopsida</taxon>
        <taxon>eudicotyledons</taxon>
        <taxon>Gunneridae</taxon>
        <taxon>Pentapetalae</taxon>
        <taxon>rosids</taxon>
        <taxon>malvids</taxon>
        <taxon>Myrtales</taxon>
        <taxon>Melastomataceae</taxon>
        <taxon>Melastomatoideae</taxon>
        <taxon>Melastomateae</taxon>
        <taxon>Melastoma</taxon>
    </lineage>
</organism>
<comment type="caution">
    <text evidence="1">The sequence shown here is derived from an EMBL/GenBank/DDBJ whole genome shotgun (WGS) entry which is preliminary data.</text>
</comment>
<name>A0ACB9S6R8_9MYRT</name>
<evidence type="ECO:0000313" key="2">
    <source>
        <dbReference type="Proteomes" id="UP001057402"/>
    </source>
</evidence>
<gene>
    <name evidence="1" type="ORF">MLD38_003324</name>
</gene>
<keyword evidence="2" id="KW-1185">Reference proteome</keyword>
<evidence type="ECO:0000313" key="1">
    <source>
        <dbReference type="EMBL" id="KAI4385278.1"/>
    </source>
</evidence>
<reference evidence="2" key="1">
    <citation type="journal article" date="2023" name="Front. Plant Sci.">
        <title>Chromosomal-level genome assembly of Melastoma candidum provides insights into trichome evolution.</title>
        <authorList>
            <person name="Zhong Y."/>
            <person name="Wu W."/>
            <person name="Sun C."/>
            <person name="Zou P."/>
            <person name="Liu Y."/>
            <person name="Dai S."/>
            <person name="Zhou R."/>
        </authorList>
    </citation>
    <scope>NUCLEOTIDE SEQUENCE [LARGE SCALE GENOMIC DNA]</scope>
</reference>
<dbReference type="EMBL" id="CM042881">
    <property type="protein sequence ID" value="KAI4385278.1"/>
    <property type="molecule type" value="Genomic_DNA"/>
</dbReference>
<sequence length="82" mass="9408">MEALVHICREGCRMIGPQDKAFRKDRRPCSFEACRGLELLVPHFSSCKSRTTGGCVLGWRMWQVLELHSWLCSDPDTCRVPL</sequence>
<accession>A0ACB9S6R8</accession>
<dbReference type="Proteomes" id="UP001057402">
    <property type="component" value="Chromosome 2"/>
</dbReference>
<protein>
    <submittedName>
        <fullName evidence="1">Uncharacterized protein</fullName>
    </submittedName>
</protein>